<evidence type="ECO:0000313" key="2">
    <source>
        <dbReference type="Proteomes" id="UP001638806"/>
    </source>
</evidence>
<evidence type="ECO:0000313" key="1">
    <source>
        <dbReference type="EMBL" id="KAL3956435.1"/>
    </source>
</evidence>
<sequence length="186" mass="19423">MRVRSGGTYLPRRPSVFTQGISPVPAQDTEAQRPAPVQRAGSQRARRAAIGPIGSGASLSAGPVRLDEGSRPAGLQIPPAPHNQLDSTVGRAASEIRLPSARAPGLSSVCASAGDIDMLDVAALCVPSPWTTGPAAVGYVADAWRSRCGDCGVRTDNIYPPSYMSVLQYFVARNMSNVAGHDMLRG</sequence>
<organism evidence="1 2">
    <name type="scientific">Purpureocillium lilacinum</name>
    <name type="common">Paecilomyces lilacinus</name>
    <dbReference type="NCBI Taxonomy" id="33203"/>
    <lineage>
        <taxon>Eukaryota</taxon>
        <taxon>Fungi</taxon>
        <taxon>Dikarya</taxon>
        <taxon>Ascomycota</taxon>
        <taxon>Pezizomycotina</taxon>
        <taxon>Sordariomycetes</taxon>
        <taxon>Hypocreomycetidae</taxon>
        <taxon>Hypocreales</taxon>
        <taxon>Ophiocordycipitaceae</taxon>
        <taxon>Purpureocillium</taxon>
    </lineage>
</organism>
<name>A0ACC4DM87_PURLI</name>
<gene>
    <name evidence="1" type="ORF">ACCO45_009281</name>
</gene>
<reference evidence="1" key="1">
    <citation type="submission" date="2024-12" db="EMBL/GenBank/DDBJ databases">
        <title>Comparative genomics and development of molecular markers within Purpureocillium lilacinum and among Purpureocillium species.</title>
        <authorList>
            <person name="Yeh Z.-Y."/>
            <person name="Ni N.-T."/>
            <person name="Lo P.-H."/>
            <person name="Mushyakhwo K."/>
            <person name="Lin C.-F."/>
            <person name="Nai Y.-S."/>
        </authorList>
    </citation>
    <scope>NUCLEOTIDE SEQUENCE</scope>
    <source>
        <strain evidence="1">NCHU-NPUST-175</strain>
    </source>
</reference>
<dbReference type="Proteomes" id="UP001638806">
    <property type="component" value="Unassembled WGS sequence"/>
</dbReference>
<protein>
    <submittedName>
        <fullName evidence="1">Uncharacterized protein</fullName>
    </submittedName>
</protein>
<proteinExistence type="predicted"/>
<accession>A0ACC4DM87</accession>
<comment type="caution">
    <text evidence="1">The sequence shown here is derived from an EMBL/GenBank/DDBJ whole genome shotgun (WGS) entry which is preliminary data.</text>
</comment>
<keyword evidence="2" id="KW-1185">Reference proteome</keyword>
<dbReference type="EMBL" id="JBGNUJ010000008">
    <property type="protein sequence ID" value="KAL3956435.1"/>
    <property type="molecule type" value="Genomic_DNA"/>
</dbReference>